<dbReference type="InterPro" id="IPR004044">
    <property type="entry name" value="KH_dom_type_2"/>
</dbReference>
<dbReference type="Proteomes" id="UP000753724">
    <property type="component" value="Unassembled WGS sequence"/>
</dbReference>
<keyword evidence="4 6" id="KW-0694">RNA-binding</keyword>
<dbReference type="PROSITE" id="PS50823">
    <property type="entry name" value="KH_TYPE_2"/>
    <property type="match status" value="1"/>
</dbReference>
<gene>
    <name evidence="6" type="primary">era</name>
    <name evidence="11" type="ORF">GTZ99_04355</name>
</gene>
<dbReference type="CDD" id="cd04163">
    <property type="entry name" value="Era"/>
    <property type="match status" value="1"/>
</dbReference>
<comment type="similarity">
    <text evidence="1 6 7 8">Belongs to the TRAFAC class TrmE-Era-EngA-EngB-Septin-like GTPase superfamily. Era GTPase family.</text>
</comment>
<evidence type="ECO:0000256" key="8">
    <source>
        <dbReference type="RuleBase" id="RU003761"/>
    </source>
</evidence>
<evidence type="ECO:0000256" key="5">
    <source>
        <dbReference type="ARBA" id="ARBA00023134"/>
    </source>
</evidence>
<evidence type="ECO:0000259" key="9">
    <source>
        <dbReference type="PROSITE" id="PS50823"/>
    </source>
</evidence>
<keyword evidence="5 6" id="KW-0342">GTP-binding</keyword>
<accession>A0ABW9XB67</accession>
<organism evidence="11 12">
    <name type="scientific">Novosphingobium ovatum</name>
    <dbReference type="NCBI Taxonomy" id="1908523"/>
    <lineage>
        <taxon>Bacteria</taxon>
        <taxon>Pseudomonadati</taxon>
        <taxon>Pseudomonadota</taxon>
        <taxon>Alphaproteobacteria</taxon>
        <taxon>Sphingomonadales</taxon>
        <taxon>Sphingomonadaceae</taxon>
        <taxon>Novosphingobium</taxon>
    </lineage>
</organism>
<evidence type="ECO:0000256" key="1">
    <source>
        <dbReference type="ARBA" id="ARBA00007921"/>
    </source>
</evidence>
<dbReference type="EMBL" id="JAAAPO010000002">
    <property type="protein sequence ID" value="NBC35786.1"/>
    <property type="molecule type" value="Genomic_DNA"/>
</dbReference>
<feature type="domain" description="KH type-2" evidence="9">
    <location>
        <begin position="221"/>
        <end position="298"/>
    </location>
</feature>
<feature type="binding site" evidence="6">
    <location>
        <begin position="27"/>
        <end position="34"/>
    </location>
    <ligand>
        <name>GTP</name>
        <dbReference type="ChEBI" id="CHEBI:37565"/>
    </ligand>
</feature>
<dbReference type="HAMAP" id="MF_00367">
    <property type="entry name" value="GTPase_Era"/>
    <property type="match status" value="1"/>
</dbReference>
<keyword evidence="6" id="KW-0690">Ribosome biogenesis</keyword>
<dbReference type="Pfam" id="PF07650">
    <property type="entry name" value="KH_2"/>
    <property type="match status" value="1"/>
</dbReference>
<keyword evidence="6" id="KW-1003">Cell membrane</keyword>
<feature type="region of interest" description="G5" evidence="7">
    <location>
        <begin position="169"/>
        <end position="171"/>
    </location>
</feature>
<comment type="function">
    <text evidence="6">An essential GTPase that binds both GDP and GTP, with rapid nucleotide exchange. Plays a role in 16S rRNA processing and 30S ribosomal subunit biogenesis and possibly also in cell cycle regulation and energy metabolism.</text>
</comment>
<evidence type="ECO:0000259" key="10">
    <source>
        <dbReference type="PROSITE" id="PS51713"/>
    </source>
</evidence>
<evidence type="ECO:0000313" key="12">
    <source>
        <dbReference type="Proteomes" id="UP000753724"/>
    </source>
</evidence>
<keyword evidence="3 6" id="KW-0547">Nucleotide-binding</keyword>
<dbReference type="RefSeq" id="WP_161717092.1">
    <property type="nucleotide sequence ID" value="NZ_JAAAPO010000002.1"/>
</dbReference>
<evidence type="ECO:0000313" key="11">
    <source>
        <dbReference type="EMBL" id="NBC35786.1"/>
    </source>
</evidence>
<protein>
    <recommendedName>
        <fullName evidence="2 6">GTPase Era</fullName>
    </recommendedName>
</protein>
<dbReference type="InterPro" id="IPR005225">
    <property type="entry name" value="Small_GTP-bd"/>
</dbReference>
<reference evidence="12" key="1">
    <citation type="submission" date="2020-01" db="EMBL/GenBank/DDBJ databases">
        <title>Sphingomonas sp. strain CSW-10.</title>
        <authorList>
            <person name="Chen W.-M."/>
        </authorList>
    </citation>
    <scope>NUCLEOTIDE SEQUENCE [LARGE SCALE GENOMIC DNA]</scope>
    <source>
        <strain evidence="12">FSY-8</strain>
    </source>
</reference>
<feature type="region of interest" description="G4" evidence="7">
    <location>
        <begin position="140"/>
        <end position="143"/>
    </location>
</feature>
<dbReference type="Gene3D" id="3.40.50.300">
    <property type="entry name" value="P-loop containing nucleotide triphosphate hydrolases"/>
    <property type="match status" value="1"/>
</dbReference>
<dbReference type="Gene3D" id="3.30.300.20">
    <property type="match status" value="1"/>
</dbReference>
<evidence type="ECO:0000256" key="2">
    <source>
        <dbReference type="ARBA" id="ARBA00020484"/>
    </source>
</evidence>
<keyword evidence="6" id="KW-0963">Cytoplasm</keyword>
<dbReference type="InterPro" id="IPR027417">
    <property type="entry name" value="P-loop_NTPase"/>
</dbReference>
<feature type="binding site" evidence="6">
    <location>
        <begin position="78"/>
        <end position="82"/>
    </location>
    <ligand>
        <name>GTP</name>
        <dbReference type="ChEBI" id="CHEBI:37565"/>
    </ligand>
</feature>
<sequence>MNDLPPLPTPTNAAGIPESCGLVAVIGAPNAGKSTLVNALVGQKVAIVSSKAQTTRARLMGIALEQSDTHNAQIILADTPGIFAPRRRLDRAMVAAAWEGASEADAILLVVDAARKKREALFEILETLKDRPERKLLVLNKVDLIAKEPLLVLAQELTGLVDFAEVYFVSASTGDGVAQLKAHLASMMPQGPWNFPEDQVSDASERLLAAEITREQLYRQLNDELPYDSTVRPESYTQRKDGSVEIRQQIVIARDSQKSIVLGKGGARIKAIGEAARKELAEILGQKVHLFLHVKVDEKWAETREIYEEIGLEWVR</sequence>
<comment type="subcellular location">
    <subcellularLocation>
        <location evidence="6">Cytoplasm</location>
    </subcellularLocation>
    <subcellularLocation>
        <location evidence="6">Cell membrane</location>
        <topology evidence="6">Peripheral membrane protein</topology>
    </subcellularLocation>
</comment>
<feature type="domain" description="Era-type G" evidence="10">
    <location>
        <begin position="19"/>
        <end position="190"/>
    </location>
</feature>
<dbReference type="PANTHER" id="PTHR42698:SF1">
    <property type="entry name" value="GTPASE ERA, MITOCHONDRIAL"/>
    <property type="match status" value="1"/>
</dbReference>
<comment type="caution">
    <text evidence="11">The sequence shown here is derived from an EMBL/GenBank/DDBJ whole genome shotgun (WGS) entry which is preliminary data.</text>
</comment>
<evidence type="ECO:0000256" key="4">
    <source>
        <dbReference type="ARBA" id="ARBA00022884"/>
    </source>
</evidence>
<dbReference type="SUPFAM" id="SSF54814">
    <property type="entry name" value="Prokaryotic type KH domain (KH-domain type II)"/>
    <property type="match status" value="1"/>
</dbReference>
<dbReference type="InterPro" id="IPR009019">
    <property type="entry name" value="KH_sf_prok-type"/>
</dbReference>
<name>A0ABW9XB67_9SPHN</name>
<dbReference type="NCBIfam" id="NF000908">
    <property type="entry name" value="PRK00089.1"/>
    <property type="match status" value="1"/>
</dbReference>
<dbReference type="NCBIfam" id="TIGR00436">
    <property type="entry name" value="era"/>
    <property type="match status" value="1"/>
</dbReference>
<dbReference type="InterPro" id="IPR015946">
    <property type="entry name" value="KH_dom-like_a/b"/>
</dbReference>
<dbReference type="PROSITE" id="PS51713">
    <property type="entry name" value="G_ERA"/>
    <property type="match status" value="1"/>
</dbReference>
<evidence type="ECO:0000256" key="6">
    <source>
        <dbReference type="HAMAP-Rule" id="MF_00367"/>
    </source>
</evidence>
<dbReference type="CDD" id="cd22534">
    <property type="entry name" value="KH-II_Era"/>
    <property type="match status" value="1"/>
</dbReference>
<dbReference type="SUPFAM" id="SSF52540">
    <property type="entry name" value="P-loop containing nucleoside triphosphate hydrolases"/>
    <property type="match status" value="1"/>
</dbReference>
<proteinExistence type="inferred from homology"/>
<feature type="region of interest" description="G2" evidence="7">
    <location>
        <begin position="53"/>
        <end position="57"/>
    </location>
</feature>
<evidence type="ECO:0000256" key="3">
    <source>
        <dbReference type="ARBA" id="ARBA00022741"/>
    </source>
</evidence>
<dbReference type="PANTHER" id="PTHR42698">
    <property type="entry name" value="GTPASE ERA"/>
    <property type="match status" value="1"/>
</dbReference>
<keyword evidence="12" id="KW-1185">Reference proteome</keyword>
<dbReference type="Pfam" id="PF01926">
    <property type="entry name" value="MMR_HSR1"/>
    <property type="match status" value="1"/>
</dbReference>
<dbReference type="NCBIfam" id="TIGR00231">
    <property type="entry name" value="small_GTP"/>
    <property type="match status" value="1"/>
</dbReference>
<keyword evidence="6" id="KW-0699">rRNA-binding</keyword>
<dbReference type="InterPro" id="IPR030388">
    <property type="entry name" value="G_ERA_dom"/>
</dbReference>
<feature type="binding site" evidence="6">
    <location>
        <begin position="140"/>
        <end position="143"/>
    </location>
    <ligand>
        <name>GTP</name>
        <dbReference type="ChEBI" id="CHEBI:37565"/>
    </ligand>
</feature>
<keyword evidence="6" id="KW-0472">Membrane</keyword>
<comment type="subunit">
    <text evidence="6">Monomer.</text>
</comment>
<feature type="region of interest" description="G1" evidence="7">
    <location>
        <begin position="27"/>
        <end position="34"/>
    </location>
</feature>
<feature type="region of interest" description="G3" evidence="7">
    <location>
        <begin position="78"/>
        <end position="81"/>
    </location>
</feature>
<evidence type="ECO:0000256" key="7">
    <source>
        <dbReference type="PROSITE-ProRule" id="PRU01050"/>
    </source>
</evidence>
<dbReference type="InterPro" id="IPR005662">
    <property type="entry name" value="GTPase_Era-like"/>
</dbReference>
<dbReference type="InterPro" id="IPR006073">
    <property type="entry name" value="GTP-bd"/>
</dbReference>